<accession>A0A2U1AB79</accession>
<dbReference type="InterPro" id="IPR045584">
    <property type="entry name" value="Pilin-like"/>
</dbReference>
<feature type="domain" description="DUF1559" evidence="3">
    <location>
        <begin position="31"/>
        <end position="74"/>
    </location>
</feature>
<dbReference type="InterPro" id="IPR000983">
    <property type="entry name" value="Bac_GSPG_pilin"/>
</dbReference>
<dbReference type="GO" id="GO:0015627">
    <property type="term" value="C:type II protein secretion system complex"/>
    <property type="evidence" value="ECO:0007669"/>
    <property type="project" value="InterPro"/>
</dbReference>
<proteinExistence type="predicted"/>
<reference evidence="5 6" key="1">
    <citation type="submission" date="2018-04" db="EMBL/GenBank/DDBJ databases">
        <title>Genomic Encyclopedia of Type Strains, Phase IV (KMG-IV): sequencing the most valuable type-strain genomes for metagenomic binning, comparative biology and taxonomic classification.</title>
        <authorList>
            <person name="Goeker M."/>
        </authorList>
    </citation>
    <scope>NUCLEOTIDE SEQUENCE [LARGE SCALE GENOMIC DNA]</scope>
    <source>
        <strain evidence="5 6">DSM 14823</strain>
    </source>
</reference>
<evidence type="ECO:0000313" key="4">
    <source>
        <dbReference type="EMBL" id="NMD86901.1"/>
    </source>
</evidence>
<organism evidence="5 6">
    <name type="scientific">Victivallis vadensis</name>
    <dbReference type="NCBI Taxonomy" id="172901"/>
    <lineage>
        <taxon>Bacteria</taxon>
        <taxon>Pseudomonadati</taxon>
        <taxon>Lentisphaerota</taxon>
        <taxon>Lentisphaeria</taxon>
        <taxon>Victivallales</taxon>
        <taxon>Victivallaceae</taxon>
        <taxon>Victivallis</taxon>
    </lineage>
</organism>
<keyword evidence="2" id="KW-1133">Transmembrane helix</keyword>
<keyword evidence="2" id="KW-0472">Membrane</keyword>
<dbReference type="RefSeq" id="WP_116886019.1">
    <property type="nucleotide sequence ID" value="NZ_CABMMC010000150.1"/>
</dbReference>
<dbReference type="OrthoDB" id="263714at2"/>
<comment type="caution">
    <text evidence="5">The sequence shown here is derived from an EMBL/GenBank/DDBJ whole genome shotgun (WGS) entry which is preliminary data.</text>
</comment>
<dbReference type="PANTHER" id="PTHR30093">
    <property type="entry name" value="GENERAL SECRETION PATHWAY PROTEIN G"/>
    <property type="match status" value="1"/>
</dbReference>
<dbReference type="PRINTS" id="PR00813">
    <property type="entry name" value="BCTERIALGSPG"/>
</dbReference>
<dbReference type="EMBL" id="QEKH01000056">
    <property type="protein sequence ID" value="PVY32032.1"/>
    <property type="molecule type" value="Genomic_DNA"/>
</dbReference>
<evidence type="ECO:0000313" key="6">
    <source>
        <dbReference type="Proteomes" id="UP000245959"/>
    </source>
</evidence>
<dbReference type="InterPro" id="IPR011453">
    <property type="entry name" value="DUF1559"/>
</dbReference>
<evidence type="ECO:0000256" key="1">
    <source>
        <dbReference type="ARBA" id="ARBA00022481"/>
    </source>
</evidence>
<dbReference type="GO" id="GO:0015628">
    <property type="term" value="P:protein secretion by the type II secretion system"/>
    <property type="evidence" value="ECO:0007669"/>
    <property type="project" value="InterPro"/>
</dbReference>
<dbReference type="EMBL" id="JABAEW010000016">
    <property type="protein sequence ID" value="NMD86901.1"/>
    <property type="molecule type" value="Genomic_DNA"/>
</dbReference>
<dbReference type="Proteomes" id="UP000576225">
    <property type="component" value="Unassembled WGS sequence"/>
</dbReference>
<evidence type="ECO:0000256" key="2">
    <source>
        <dbReference type="SAM" id="Phobius"/>
    </source>
</evidence>
<dbReference type="Gene3D" id="3.30.700.10">
    <property type="entry name" value="Glycoprotein, Type 4 Pilin"/>
    <property type="match status" value="1"/>
</dbReference>
<keyword evidence="6" id="KW-1185">Reference proteome</keyword>
<protein>
    <submittedName>
        <fullName evidence="4">DUF1559 domain-containing protein</fullName>
    </submittedName>
    <submittedName>
        <fullName evidence="5">Prepilin-type N-terminal cleavage/methylation domain-containing protein/prepilin-type processing-associated H-X9-DG protein</fullName>
    </submittedName>
</protein>
<evidence type="ECO:0000313" key="7">
    <source>
        <dbReference type="Proteomes" id="UP000576225"/>
    </source>
</evidence>
<dbReference type="NCBIfam" id="TIGR02532">
    <property type="entry name" value="IV_pilin_GFxxxE"/>
    <property type="match status" value="1"/>
</dbReference>
<dbReference type="PANTHER" id="PTHR30093:SF2">
    <property type="entry name" value="TYPE II SECRETION SYSTEM PROTEIN H"/>
    <property type="match status" value="1"/>
</dbReference>
<sequence>MRKQIFTLIELLIVIAIIAILAAMLLPALNKARESAKTTSCVNNLKQIGMALDMYVSDNNDFLPHRYGDQPRRAVSDWHKPIGLGLLTPRYLPSINGTTDTATDGCGSNRGKWIKCAGNTADNIKTNNFSDYNYMLLNDYQRKNKMIGIHPVYKTSWSRVPIVQDEANANGGDYRKKVHNNGLNALYYDGHVGHIPYTRYGIKNRFEDCIEK</sequence>
<dbReference type="SUPFAM" id="SSF54523">
    <property type="entry name" value="Pili subunits"/>
    <property type="match status" value="1"/>
</dbReference>
<evidence type="ECO:0000259" key="3">
    <source>
        <dbReference type="Pfam" id="PF07596"/>
    </source>
</evidence>
<dbReference type="InterPro" id="IPR012902">
    <property type="entry name" value="N_methyl_site"/>
</dbReference>
<feature type="transmembrane region" description="Helical" evidence="2">
    <location>
        <begin position="7"/>
        <end position="29"/>
    </location>
</feature>
<dbReference type="Pfam" id="PF07596">
    <property type="entry name" value="SBP_bac_10"/>
    <property type="match status" value="1"/>
</dbReference>
<reference evidence="4 7" key="2">
    <citation type="submission" date="2020-04" db="EMBL/GenBank/DDBJ databases">
        <authorList>
            <person name="Hitch T.C.A."/>
            <person name="Wylensek D."/>
            <person name="Clavel T."/>
        </authorList>
    </citation>
    <scope>NUCLEOTIDE SEQUENCE [LARGE SCALE GENOMIC DNA]</scope>
    <source>
        <strain evidence="4 7">COR2-253-APC-1A</strain>
    </source>
</reference>
<gene>
    <name evidence="5" type="ORF">C8D82_1564</name>
    <name evidence="4" type="ORF">HF882_09925</name>
</gene>
<dbReference type="GeneID" id="78297274"/>
<evidence type="ECO:0000313" key="5">
    <source>
        <dbReference type="EMBL" id="PVY32032.1"/>
    </source>
</evidence>
<keyword evidence="1" id="KW-0488">Methylation</keyword>
<dbReference type="Proteomes" id="UP000245959">
    <property type="component" value="Unassembled WGS sequence"/>
</dbReference>
<dbReference type="AlphaFoldDB" id="A0A2U1AB79"/>
<name>A0A2U1AB79_9BACT</name>
<keyword evidence="2" id="KW-0812">Transmembrane</keyword>